<proteinExistence type="predicted"/>
<protein>
    <submittedName>
        <fullName evidence="1">Uncharacterized protein</fullName>
    </submittedName>
</protein>
<evidence type="ECO:0000313" key="2">
    <source>
        <dbReference type="Proteomes" id="UP000627292"/>
    </source>
</evidence>
<organism evidence="1 2">
    <name type="scientific">Filimonas zeae</name>
    <dbReference type="NCBI Taxonomy" id="1737353"/>
    <lineage>
        <taxon>Bacteria</taxon>
        <taxon>Pseudomonadati</taxon>
        <taxon>Bacteroidota</taxon>
        <taxon>Chitinophagia</taxon>
        <taxon>Chitinophagales</taxon>
        <taxon>Chitinophagaceae</taxon>
        <taxon>Filimonas</taxon>
    </lineage>
</organism>
<reference evidence="1" key="1">
    <citation type="journal article" date="2014" name="Int. J. Syst. Evol. Microbiol.">
        <title>Complete genome sequence of Corynebacterium casei LMG S-19264T (=DSM 44701T), isolated from a smear-ripened cheese.</title>
        <authorList>
            <consortium name="US DOE Joint Genome Institute (JGI-PGF)"/>
            <person name="Walter F."/>
            <person name="Albersmeier A."/>
            <person name="Kalinowski J."/>
            <person name="Ruckert C."/>
        </authorList>
    </citation>
    <scope>NUCLEOTIDE SEQUENCE</scope>
    <source>
        <strain evidence="1">CGMCC 1.15290</strain>
    </source>
</reference>
<keyword evidence="2" id="KW-1185">Reference proteome</keyword>
<accession>A0A917N143</accession>
<dbReference type="RefSeq" id="WP_188959147.1">
    <property type="nucleotide sequence ID" value="NZ_BMIB01000008.1"/>
</dbReference>
<dbReference type="EMBL" id="BMIB01000008">
    <property type="protein sequence ID" value="GGH82741.1"/>
    <property type="molecule type" value="Genomic_DNA"/>
</dbReference>
<dbReference type="AlphaFoldDB" id="A0A917N143"/>
<sequence length="214" mass="24839">METIEIFKGITVIDKILEFVALTPDEKHWNYKALGDNMPRLIRLKQINSLLHAFSLTANRNILGKATNYLNPDLRADINPILGGDFITNRSLDTYHELADFVKCFLQERNSGMDRDIRVMELRFIYPKMINYKIKLREIIGFNSGWMEASMPFALFHILLTDSISANLKDKYGDLDHVLELIINPAGLAFTEKELIEKFNYPKDDLHQLDLENY</sequence>
<dbReference type="Proteomes" id="UP000627292">
    <property type="component" value="Unassembled WGS sequence"/>
</dbReference>
<gene>
    <name evidence="1" type="ORF">GCM10011379_57080</name>
</gene>
<reference evidence="1" key="2">
    <citation type="submission" date="2020-09" db="EMBL/GenBank/DDBJ databases">
        <authorList>
            <person name="Sun Q."/>
            <person name="Zhou Y."/>
        </authorList>
    </citation>
    <scope>NUCLEOTIDE SEQUENCE</scope>
    <source>
        <strain evidence="1">CGMCC 1.15290</strain>
    </source>
</reference>
<name>A0A917N143_9BACT</name>
<evidence type="ECO:0000313" key="1">
    <source>
        <dbReference type="EMBL" id="GGH82741.1"/>
    </source>
</evidence>
<comment type="caution">
    <text evidence="1">The sequence shown here is derived from an EMBL/GenBank/DDBJ whole genome shotgun (WGS) entry which is preliminary data.</text>
</comment>